<evidence type="ECO:0000256" key="2">
    <source>
        <dbReference type="SAM" id="Phobius"/>
    </source>
</evidence>
<proteinExistence type="predicted"/>
<dbReference type="Proteomes" id="UP000182761">
    <property type="component" value="Unassembled WGS sequence"/>
</dbReference>
<organism evidence="3 4">
    <name type="scientific">Apibacter mensalis</name>
    <dbReference type="NCBI Taxonomy" id="1586267"/>
    <lineage>
        <taxon>Bacteria</taxon>
        <taxon>Pseudomonadati</taxon>
        <taxon>Bacteroidota</taxon>
        <taxon>Flavobacteriia</taxon>
        <taxon>Flavobacteriales</taxon>
        <taxon>Weeksellaceae</taxon>
        <taxon>Apibacter</taxon>
    </lineage>
</organism>
<evidence type="ECO:0000313" key="3">
    <source>
        <dbReference type="EMBL" id="CVK15497.1"/>
    </source>
</evidence>
<name>A0A0X3AMY3_9FLAO</name>
<dbReference type="STRING" id="1586267.GCA_001418685_00320"/>
<keyword evidence="2" id="KW-1133">Transmembrane helix</keyword>
<protein>
    <submittedName>
        <fullName evidence="3">YtxH-like protein</fullName>
    </submittedName>
</protein>
<dbReference type="RefSeq" id="WP_055424731.1">
    <property type="nucleotide sequence ID" value="NZ_FCOR01000002.1"/>
</dbReference>
<dbReference type="InterPro" id="IPR052928">
    <property type="entry name" value="Desiccation-related_membrane"/>
</dbReference>
<dbReference type="InterPro" id="IPR024623">
    <property type="entry name" value="YtxH"/>
</dbReference>
<keyword evidence="2" id="KW-0812">Transmembrane</keyword>
<dbReference type="OrthoDB" id="598035at2"/>
<dbReference type="PANTHER" id="PTHR35792:SF2">
    <property type="entry name" value="GENERAL STRESS PROTEIN"/>
    <property type="match status" value="1"/>
</dbReference>
<reference evidence="3 4" key="1">
    <citation type="submission" date="2016-01" db="EMBL/GenBank/DDBJ databases">
        <authorList>
            <person name="McClelland M."/>
            <person name="Jain A."/>
            <person name="Saraogi P."/>
            <person name="Mendelson R."/>
            <person name="Westerman R."/>
            <person name="SanMiguel P."/>
            <person name="Csonka L."/>
        </authorList>
    </citation>
    <scope>NUCLEOTIDE SEQUENCE [LARGE SCALE GENOMIC DNA]</scope>
    <source>
        <strain evidence="3 4">R-53146</strain>
    </source>
</reference>
<dbReference type="AlphaFoldDB" id="A0A0X3AMY3"/>
<keyword evidence="4" id="KW-1185">Reference proteome</keyword>
<dbReference type="Pfam" id="PF12732">
    <property type="entry name" value="YtxH"/>
    <property type="match status" value="1"/>
</dbReference>
<keyword evidence="1" id="KW-0175">Coiled coil</keyword>
<gene>
    <name evidence="3" type="ORF">Ga0061079_10242</name>
</gene>
<accession>A0A0X3AMY3</accession>
<keyword evidence="2" id="KW-0472">Membrane</keyword>
<evidence type="ECO:0000313" key="4">
    <source>
        <dbReference type="Proteomes" id="UP000182761"/>
    </source>
</evidence>
<feature type="coiled-coil region" evidence="1">
    <location>
        <begin position="58"/>
        <end position="93"/>
    </location>
</feature>
<dbReference type="PANTHER" id="PTHR35792">
    <property type="entry name" value="GENERAL STRESS PROTEIN"/>
    <property type="match status" value="1"/>
</dbReference>
<dbReference type="EMBL" id="FCOR01000002">
    <property type="protein sequence ID" value="CVK15497.1"/>
    <property type="molecule type" value="Genomic_DNA"/>
</dbReference>
<evidence type="ECO:0000256" key="1">
    <source>
        <dbReference type="SAM" id="Coils"/>
    </source>
</evidence>
<sequence length="93" mass="10600">MGNKNAQNVLTGMILGAIGGLLAGVLIAPDKGKNTRKKIKSRAEDLGDSLKDSYHKYKDELREGYDKYKKEFNRKKEEKIDHLAEEYDELTKK</sequence>
<feature type="transmembrane region" description="Helical" evidence="2">
    <location>
        <begin position="6"/>
        <end position="28"/>
    </location>
</feature>